<dbReference type="EMBL" id="HQ316583">
    <property type="protein sequence ID" value="AGG54259.1"/>
    <property type="molecule type" value="Genomic_DNA"/>
</dbReference>
<sequence>MSRKFEIYTRDGCPFCDRIKKVLTGKGLQYTEHKLGVSFDREGYYQRFGRGTTFPQVIMDGQRLGGCQESVKYLVENKII</sequence>
<dbReference type="GeneID" id="15013620"/>
<dbReference type="InterPro" id="IPR014025">
    <property type="entry name" value="Glutaredoxin_subgr"/>
</dbReference>
<dbReference type="InterPro" id="IPR036249">
    <property type="entry name" value="Thioredoxin-like_sf"/>
</dbReference>
<protein>
    <recommendedName>
        <fullName evidence="1">Glutaredoxin domain-containing protein</fullName>
    </recommendedName>
</protein>
<dbReference type="RefSeq" id="YP_007677384.1">
    <property type="nucleotide sequence ID" value="NC_020875.1"/>
</dbReference>
<dbReference type="Gene3D" id="3.40.30.10">
    <property type="entry name" value="Glutaredoxin"/>
    <property type="match status" value="1"/>
</dbReference>
<feature type="domain" description="Glutaredoxin" evidence="1">
    <location>
        <begin position="6"/>
        <end position="62"/>
    </location>
</feature>
<dbReference type="OrthoDB" id="25064at10239"/>
<evidence type="ECO:0000313" key="3">
    <source>
        <dbReference type="Proteomes" id="UP000203282"/>
    </source>
</evidence>
<dbReference type="KEGG" id="vg:15013620"/>
<reference evidence="2 3" key="1">
    <citation type="submission" date="2010-03" db="EMBL/GenBank/DDBJ databases">
        <title>The Genome Sequence of Cyanophage S-SSM4.</title>
        <authorList>
            <consortium name="The Broad Institute Genome Sequencing Platform"/>
            <person name="Henn M.R."/>
            <person name="Sullivan M.S."/>
            <person name="Osburne M.S."/>
            <person name="Levin J."/>
            <person name="Malboeuf C."/>
            <person name="Casali M."/>
            <person name="Russ C."/>
            <person name="Lennon N."/>
            <person name="Erlich R."/>
            <person name="Young S.K."/>
            <person name="Koehrsen M."/>
            <person name="Yandava C."/>
            <person name="Zeng Q."/>
            <person name="Alvarado L."/>
            <person name="Anderson S."/>
            <person name="Berlin A."/>
            <person name="Borenstein D."/>
            <person name="Chen Z."/>
            <person name="Engels R."/>
            <person name="Freedman E."/>
            <person name="Gellesch M."/>
            <person name="Goldberg J."/>
            <person name="Green L."/>
            <person name="Griggs A."/>
            <person name="Gujja S."/>
            <person name="Heiman D."/>
            <person name="Hepburn T."/>
            <person name="Howarth C."/>
            <person name="Jen D."/>
            <person name="Larson L."/>
            <person name="Lewis B."/>
            <person name="Mehta T."/>
            <person name="Park D."/>
            <person name="Pearson M."/>
            <person name="Roberts A."/>
            <person name="Ryan E."/>
            <person name="Saif S."/>
            <person name="Shea T."/>
            <person name="Shenoy N."/>
            <person name="Sisk P."/>
            <person name="Stolte C."/>
            <person name="Sykes S."/>
            <person name="Walk T."/>
            <person name="White J."/>
            <person name="Yu Q."/>
            <person name="Coleman M.L."/>
            <person name="Huang K.H."/>
            <person name="Weigele P.R."/>
            <person name="DeFrancesco A.S."/>
            <person name="Kern S.E."/>
            <person name="Thompson L.R."/>
            <person name="Fu R."/>
            <person name="Hombeck B."/>
            <person name="Chisholm S.W."/>
            <person name="Haas B."/>
            <person name="Nusbaum C."/>
            <person name="Galagan J."/>
            <person name="Birren B."/>
        </authorList>
    </citation>
    <scope>NUCLEOTIDE SEQUENCE [LARGE SCALE GENOMIC DNA]</scope>
    <source>
        <strain evidence="2 3">S-SSM4</strain>
    </source>
</reference>
<dbReference type="Proteomes" id="UP000203282">
    <property type="component" value="Segment"/>
</dbReference>
<dbReference type="Pfam" id="PF00462">
    <property type="entry name" value="Glutaredoxin"/>
    <property type="match status" value="1"/>
</dbReference>
<proteinExistence type="predicted"/>
<name>M1TUZ9_9CAUD</name>
<keyword evidence="3" id="KW-1185">Reference proteome</keyword>
<dbReference type="PROSITE" id="PS51354">
    <property type="entry name" value="GLUTAREDOXIN_2"/>
    <property type="match status" value="1"/>
</dbReference>
<dbReference type="InterPro" id="IPR002109">
    <property type="entry name" value="Glutaredoxin"/>
</dbReference>
<dbReference type="PRINTS" id="PR00160">
    <property type="entry name" value="GLUTAREDOXIN"/>
</dbReference>
<evidence type="ECO:0000313" key="2">
    <source>
        <dbReference type="EMBL" id="AGG54259.1"/>
    </source>
</evidence>
<evidence type="ECO:0000259" key="1">
    <source>
        <dbReference type="Pfam" id="PF00462"/>
    </source>
</evidence>
<gene>
    <name evidence="2" type="ORF">CYXG_00195</name>
</gene>
<organism evidence="2 3">
    <name type="scientific">Synechococcus phage S-SSM4</name>
    <dbReference type="NCBI Taxonomy" id="536466"/>
    <lineage>
        <taxon>Viruses</taxon>
        <taxon>Duplodnaviria</taxon>
        <taxon>Heunggongvirae</taxon>
        <taxon>Uroviricota</taxon>
        <taxon>Caudoviricetes</taxon>
        <taxon>Pantevenvirales</taxon>
        <taxon>Kyanoviridae</taxon>
        <taxon>Greenvirus</taxon>
        <taxon>Greenvirus ssm4</taxon>
    </lineage>
</organism>
<dbReference type="SUPFAM" id="SSF52833">
    <property type="entry name" value="Thioredoxin-like"/>
    <property type="match status" value="1"/>
</dbReference>
<accession>M1TUZ9</accession>